<name>A0ABU5HBC1_9BACT</name>
<feature type="domain" description="PatA-like N-terminal" evidence="2">
    <location>
        <begin position="5"/>
        <end position="147"/>
    </location>
</feature>
<organism evidence="3 4">
    <name type="scientific">Hyalangium rubrum</name>
    <dbReference type="NCBI Taxonomy" id="3103134"/>
    <lineage>
        <taxon>Bacteria</taxon>
        <taxon>Pseudomonadati</taxon>
        <taxon>Myxococcota</taxon>
        <taxon>Myxococcia</taxon>
        <taxon>Myxococcales</taxon>
        <taxon>Cystobacterineae</taxon>
        <taxon>Archangiaceae</taxon>
        <taxon>Hyalangium</taxon>
    </lineage>
</organism>
<dbReference type="Pfam" id="PF14332">
    <property type="entry name" value="DUF4388"/>
    <property type="match status" value="1"/>
</dbReference>
<dbReference type="InterPro" id="IPR037257">
    <property type="entry name" value="T2SS_E_N_sf"/>
</dbReference>
<feature type="region of interest" description="Disordered" evidence="1">
    <location>
        <begin position="236"/>
        <end position="256"/>
    </location>
</feature>
<dbReference type="InterPro" id="IPR025497">
    <property type="entry name" value="PatA-like_N"/>
</dbReference>
<accession>A0ABU5HBC1</accession>
<comment type="caution">
    <text evidence="3">The sequence shown here is derived from an EMBL/GenBank/DDBJ whole genome shotgun (WGS) entry which is preliminary data.</text>
</comment>
<dbReference type="Proteomes" id="UP001291309">
    <property type="component" value="Unassembled WGS sequence"/>
</dbReference>
<dbReference type="SUPFAM" id="SSF160246">
    <property type="entry name" value="EspE N-terminal domain-like"/>
    <property type="match status" value="1"/>
</dbReference>
<dbReference type="EMBL" id="JAXIVS010000012">
    <property type="protein sequence ID" value="MDY7230766.1"/>
    <property type="molecule type" value="Genomic_DNA"/>
</dbReference>
<evidence type="ECO:0000259" key="2">
    <source>
        <dbReference type="Pfam" id="PF14332"/>
    </source>
</evidence>
<evidence type="ECO:0000313" key="4">
    <source>
        <dbReference type="Proteomes" id="UP001291309"/>
    </source>
</evidence>
<gene>
    <name evidence="3" type="ORF">SYV04_30500</name>
</gene>
<dbReference type="PANTHER" id="PTHR36304">
    <property type="entry name" value="DOMAIN GTPASE-ACTIVATING PROTEIN, PUTATIVE-RELATED-RELATED"/>
    <property type="match status" value="1"/>
</dbReference>
<dbReference type="PANTHER" id="PTHR36304:SF4">
    <property type="entry name" value="DUF4388 DOMAIN-CONTAINING PROTEIN"/>
    <property type="match status" value="1"/>
</dbReference>
<keyword evidence="4" id="KW-1185">Reference proteome</keyword>
<sequence>MHGLSGDFATMPLKDVVSYLGNRRISGILRVQRGGVFKEMTVGEGCVISASSNQPREFLGQFLINMGHLTEDQLGKAFETQRATDILLGKVLVMKGLVPEPTVHNMLSLKFREMLLDAFQWSDGEFQFDTVEAPPSVEGLDIRVDLLDVHREGEFRETAWQAIRAVFPSGQARLTVDERRLPEQRQSGGLDDRIVAHIKEGMTIDEMALALHASDFYLYQRLYALYRQDAVKVREEPVAPPEPVRAPPKSEPQIIGSESPADEVIQAARMFLDMSNYRDGEALARRAHELAPSPETAALLKQAETGLLDSLRWVLMDPPQVPSLQVPSAKLKTMQLTAPERYLLSRIDGKRDVAAIVRVSPLHELDALKYFQGFVDSGFVKLTPR</sequence>
<reference evidence="3 4" key="1">
    <citation type="submission" date="2023-12" db="EMBL/GenBank/DDBJ databases">
        <title>the genome sequence of Hyalangium sp. s54d21.</title>
        <authorList>
            <person name="Zhang X."/>
        </authorList>
    </citation>
    <scope>NUCLEOTIDE SEQUENCE [LARGE SCALE GENOMIC DNA]</scope>
    <source>
        <strain evidence="4">s54d21</strain>
    </source>
</reference>
<protein>
    <submittedName>
        <fullName evidence="3">DUF4388 domain-containing protein</fullName>
    </submittedName>
</protein>
<feature type="compositionally biased region" description="Pro residues" evidence="1">
    <location>
        <begin position="238"/>
        <end position="250"/>
    </location>
</feature>
<proteinExistence type="predicted"/>
<evidence type="ECO:0000313" key="3">
    <source>
        <dbReference type="EMBL" id="MDY7230766.1"/>
    </source>
</evidence>
<evidence type="ECO:0000256" key="1">
    <source>
        <dbReference type="SAM" id="MobiDB-lite"/>
    </source>
</evidence>
<dbReference type="RefSeq" id="WP_321549480.1">
    <property type="nucleotide sequence ID" value="NZ_JAXIVS010000012.1"/>
</dbReference>